<dbReference type="Gene3D" id="3.40.462.20">
    <property type="match status" value="1"/>
</dbReference>
<accession>A0ABU0X572</accession>
<comment type="similarity">
    <text evidence="2">Belongs to the oxygen-dependent FAD-linked oxidoreductase family.</text>
</comment>
<dbReference type="InterPro" id="IPR006094">
    <property type="entry name" value="Oxid_FAD_bind_N"/>
</dbReference>
<protein>
    <submittedName>
        <fullName evidence="7">FAD-binding dehydrogenase</fullName>
    </submittedName>
</protein>
<reference evidence="7 8" key="1">
    <citation type="submission" date="2017-06" db="EMBL/GenBank/DDBJ databases">
        <title>Cultured bacterium strain Saccharothrix yanglingensis Hhs.015.</title>
        <authorList>
            <person name="Xia Y."/>
        </authorList>
    </citation>
    <scope>NUCLEOTIDE SEQUENCE [LARGE SCALE GENOMIC DNA]</scope>
    <source>
        <strain evidence="7 8">Hhs.015</strain>
    </source>
</reference>
<evidence type="ECO:0000313" key="8">
    <source>
        <dbReference type="Proteomes" id="UP001225605"/>
    </source>
</evidence>
<dbReference type="PROSITE" id="PS51387">
    <property type="entry name" value="FAD_PCMH"/>
    <property type="match status" value="1"/>
</dbReference>
<keyword evidence="4" id="KW-0274">FAD</keyword>
<evidence type="ECO:0000259" key="6">
    <source>
        <dbReference type="PROSITE" id="PS51387"/>
    </source>
</evidence>
<comment type="cofactor">
    <cofactor evidence="1">
        <name>FAD</name>
        <dbReference type="ChEBI" id="CHEBI:57692"/>
    </cofactor>
</comment>
<dbReference type="SUPFAM" id="SSF56176">
    <property type="entry name" value="FAD-binding/transporter-associated domain-like"/>
    <property type="match status" value="1"/>
</dbReference>
<sequence>MPGAARRGVRRTIPPGGGGLVKFPRRAFLQSAVLVAAGHGHGGESGPTNWARLRSRLRERLVLPSDTGYDDLRQPYNTVYAGRRPAAIARCARPADVQACLEFAARERIPVAARSGRHSYAGYSVPERGLVIDVAGLSGVDVGPGGLVRVGAGTSLIGFYEGLGARGRSVPAGTCATVGIAGLALGGGISVIGRKYGLTCDRLVGARIVTPDGCVRSVSAESEPDLLWALRGGGGGNFGVVTSFTFDSDPAPDVTVFALGYPAAATGDVFGAWQDWIADAPDELWSGCRITSGDPSTALVSGAYVGPARGLDPLLDRLGRVVPPTTREVREMDYLTAMRYYAGCLPACPPRRGLPFVASSRMLDRPVEPERMTGLVDGRRNVVLLFDSFGGALARVAPDATAFPHRSALASVQVFVDVIDMTEAEARLSLASIRDGLGTGATGYVNYIDPDMPDWPTAYYGANAPRLRRVARRYDPDRVLAFPQGLA</sequence>
<dbReference type="Proteomes" id="UP001225605">
    <property type="component" value="Unassembled WGS sequence"/>
</dbReference>
<proteinExistence type="inferred from homology"/>
<dbReference type="PANTHER" id="PTHR42973:SF39">
    <property type="entry name" value="FAD-BINDING PCMH-TYPE DOMAIN-CONTAINING PROTEIN"/>
    <property type="match status" value="1"/>
</dbReference>
<dbReference type="InterPro" id="IPR016166">
    <property type="entry name" value="FAD-bd_PCMH"/>
</dbReference>
<comment type="caution">
    <text evidence="7">The sequence shown here is derived from an EMBL/GenBank/DDBJ whole genome shotgun (WGS) entry which is preliminary data.</text>
</comment>
<evidence type="ECO:0000256" key="1">
    <source>
        <dbReference type="ARBA" id="ARBA00001974"/>
    </source>
</evidence>
<dbReference type="InterPro" id="IPR016169">
    <property type="entry name" value="FAD-bd_PCMH_sub2"/>
</dbReference>
<dbReference type="InterPro" id="IPR050416">
    <property type="entry name" value="FAD-linked_Oxidoreductase"/>
</dbReference>
<dbReference type="Pfam" id="PF01565">
    <property type="entry name" value="FAD_binding_4"/>
    <property type="match status" value="1"/>
</dbReference>
<dbReference type="InterPro" id="IPR036318">
    <property type="entry name" value="FAD-bd_PCMH-like_sf"/>
</dbReference>
<evidence type="ECO:0000256" key="5">
    <source>
        <dbReference type="ARBA" id="ARBA00023002"/>
    </source>
</evidence>
<dbReference type="InterPro" id="IPR012951">
    <property type="entry name" value="BBE"/>
</dbReference>
<dbReference type="Pfam" id="PF08031">
    <property type="entry name" value="BBE"/>
    <property type="match status" value="1"/>
</dbReference>
<name>A0ABU0X572_9PSEU</name>
<dbReference type="Gene3D" id="3.30.465.10">
    <property type="match status" value="1"/>
</dbReference>
<keyword evidence="3" id="KW-0285">Flavoprotein</keyword>
<dbReference type="Gene3D" id="3.30.43.10">
    <property type="entry name" value="Uridine Diphospho-n-acetylenolpyruvylglucosamine Reductase, domain 2"/>
    <property type="match status" value="1"/>
</dbReference>
<dbReference type="EMBL" id="NSDM01000008">
    <property type="protein sequence ID" value="MDQ2586394.1"/>
    <property type="molecule type" value="Genomic_DNA"/>
</dbReference>
<evidence type="ECO:0000256" key="4">
    <source>
        <dbReference type="ARBA" id="ARBA00022827"/>
    </source>
</evidence>
<evidence type="ECO:0000313" key="7">
    <source>
        <dbReference type="EMBL" id="MDQ2586394.1"/>
    </source>
</evidence>
<dbReference type="PANTHER" id="PTHR42973">
    <property type="entry name" value="BINDING OXIDOREDUCTASE, PUTATIVE (AFU_ORTHOLOGUE AFUA_1G17690)-RELATED"/>
    <property type="match status" value="1"/>
</dbReference>
<organism evidence="7 8">
    <name type="scientific">Saccharothrix yanglingensis</name>
    <dbReference type="NCBI Taxonomy" id="659496"/>
    <lineage>
        <taxon>Bacteria</taxon>
        <taxon>Bacillati</taxon>
        <taxon>Actinomycetota</taxon>
        <taxon>Actinomycetes</taxon>
        <taxon>Pseudonocardiales</taxon>
        <taxon>Pseudonocardiaceae</taxon>
        <taxon>Saccharothrix</taxon>
    </lineage>
</organism>
<dbReference type="InterPro" id="IPR016167">
    <property type="entry name" value="FAD-bd_PCMH_sub1"/>
</dbReference>
<gene>
    <name evidence="7" type="ORF">CKY47_20840</name>
</gene>
<keyword evidence="5" id="KW-0560">Oxidoreductase</keyword>
<evidence type="ECO:0000256" key="2">
    <source>
        <dbReference type="ARBA" id="ARBA00005466"/>
    </source>
</evidence>
<feature type="domain" description="FAD-binding PCMH-type" evidence="6">
    <location>
        <begin position="80"/>
        <end position="251"/>
    </location>
</feature>
<keyword evidence="8" id="KW-1185">Reference proteome</keyword>
<evidence type="ECO:0000256" key="3">
    <source>
        <dbReference type="ARBA" id="ARBA00022630"/>
    </source>
</evidence>